<dbReference type="Proteomes" id="UP000234789">
    <property type="component" value="Unassembled WGS sequence"/>
</dbReference>
<dbReference type="SMART" id="SM00986">
    <property type="entry name" value="UDG"/>
    <property type="match status" value="1"/>
</dbReference>
<protein>
    <submittedName>
        <fullName evidence="2">G:T/U mismatch-specific uracil/thymine DNA-glycosylase</fullName>
    </submittedName>
</protein>
<feature type="domain" description="Uracil-DNA glycosylase-like" evidence="1">
    <location>
        <begin position="11"/>
        <end position="167"/>
    </location>
</feature>
<keyword evidence="3" id="KW-1185">Reference proteome</keyword>
<accession>A0A2N5N081</accession>
<dbReference type="NCBIfam" id="TIGR04274">
    <property type="entry name" value="hypoxanDNAglyco"/>
    <property type="match status" value="1"/>
</dbReference>
<name>A0A2N5N081_9BACL</name>
<dbReference type="InterPro" id="IPR005122">
    <property type="entry name" value="Uracil-DNA_glycosylase-like"/>
</dbReference>
<dbReference type="SUPFAM" id="SSF52141">
    <property type="entry name" value="Uracil-DNA glycosylase-like"/>
    <property type="match status" value="1"/>
</dbReference>
<dbReference type="RefSeq" id="WP_101808348.1">
    <property type="nucleotide sequence ID" value="NZ_NFEZ01000004.1"/>
</dbReference>
<evidence type="ECO:0000313" key="3">
    <source>
        <dbReference type="Proteomes" id="UP000234789"/>
    </source>
</evidence>
<evidence type="ECO:0000259" key="1">
    <source>
        <dbReference type="SMART" id="SM00986"/>
    </source>
</evidence>
<organism evidence="2 3">
    <name type="scientific">Paenibacillus pasadenensis</name>
    <dbReference type="NCBI Taxonomy" id="217090"/>
    <lineage>
        <taxon>Bacteria</taxon>
        <taxon>Bacillati</taxon>
        <taxon>Bacillota</taxon>
        <taxon>Bacilli</taxon>
        <taxon>Bacillales</taxon>
        <taxon>Paenibacillaceae</taxon>
        <taxon>Paenibacillus</taxon>
    </lineage>
</organism>
<dbReference type="SMART" id="SM00987">
    <property type="entry name" value="UreE_C"/>
    <property type="match status" value="1"/>
</dbReference>
<gene>
    <name evidence="2" type="ORF">B8V81_2167</name>
</gene>
<dbReference type="Gene3D" id="3.40.470.10">
    <property type="entry name" value="Uracil-DNA glycosylase-like domain"/>
    <property type="match status" value="1"/>
</dbReference>
<reference evidence="2 3" key="1">
    <citation type="submission" date="2017-05" db="EMBL/GenBank/DDBJ databases">
        <title>Functional genome analysis of Paenibacillus pasadenensis strain R16: insights on endophytic life style and antifungal activity.</title>
        <authorList>
            <person name="Passera A."/>
            <person name="Marcolungo L."/>
            <person name="Casati P."/>
            <person name="Brasca M."/>
            <person name="Quaglino F."/>
            <person name="Delledonne M."/>
        </authorList>
    </citation>
    <scope>NUCLEOTIDE SEQUENCE [LARGE SCALE GENOMIC DNA]</scope>
    <source>
        <strain evidence="2 3">R16</strain>
    </source>
</reference>
<comment type="caution">
    <text evidence="2">The sequence shown here is derived from an EMBL/GenBank/DDBJ whole genome shotgun (WGS) entry which is preliminary data.</text>
</comment>
<sequence length="176" mass="19666">MSEPTKVYSFPPLIEPGATVLVLGSMPGVKSLQAQRYYANDRNFLWRILYALSGREPDETYEERVRYAARIGVGMWDMIGSCVRPGSLDMNIRDAEPNDLPGLVEAHPTLRALAFNGTKSHSIYVKHFKDHPALAGLDLLRMPSTSPVPTPAMRTLEDRLQVWEGLKPYLRIPAGS</sequence>
<proteinExistence type="predicted"/>
<dbReference type="InterPro" id="IPR036895">
    <property type="entry name" value="Uracil-DNA_glycosylase-like_sf"/>
</dbReference>
<dbReference type="CDD" id="cd10032">
    <property type="entry name" value="UDG-F6_HDG"/>
    <property type="match status" value="1"/>
</dbReference>
<dbReference type="Pfam" id="PF03167">
    <property type="entry name" value="UDG"/>
    <property type="match status" value="1"/>
</dbReference>
<dbReference type="AlphaFoldDB" id="A0A2N5N081"/>
<dbReference type="InterPro" id="IPR026353">
    <property type="entry name" value="Hypoxan-DNA_Glyclase"/>
</dbReference>
<evidence type="ECO:0000313" key="2">
    <source>
        <dbReference type="EMBL" id="PLT43736.1"/>
    </source>
</evidence>
<dbReference type="EMBL" id="NFEZ01000004">
    <property type="protein sequence ID" value="PLT43736.1"/>
    <property type="molecule type" value="Genomic_DNA"/>
</dbReference>